<comment type="caution">
    <text evidence="2">The sequence shown here is derived from an EMBL/GenBank/DDBJ whole genome shotgun (WGS) entry which is preliminary data.</text>
</comment>
<organism evidence="2 3">
    <name type="scientific">Ancylobacter tetraedralis</name>
    <dbReference type="NCBI Taxonomy" id="217068"/>
    <lineage>
        <taxon>Bacteria</taxon>
        <taxon>Pseudomonadati</taxon>
        <taxon>Pseudomonadota</taxon>
        <taxon>Alphaproteobacteria</taxon>
        <taxon>Hyphomicrobiales</taxon>
        <taxon>Xanthobacteraceae</taxon>
        <taxon>Ancylobacter</taxon>
    </lineage>
</organism>
<dbReference type="Pfam" id="PF03237">
    <property type="entry name" value="Terminase_6N"/>
    <property type="match status" value="1"/>
</dbReference>
<proteinExistence type="predicted"/>
<dbReference type="InterPro" id="IPR027417">
    <property type="entry name" value="P-loop_NTPase"/>
</dbReference>
<dbReference type="EMBL" id="JACICD010000004">
    <property type="protein sequence ID" value="MBB3772033.1"/>
    <property type="molecule type" value="Genomic_DNA"/>
</dbReference>
<gene>
    <name evidence="2" type="ORF">FHS55_002642</name>
</gene>
<dbReference type="Proteomes" id="UP000533469">
    <property type="component" value="Unassembled WGS sequence"/>
</dbReference>
<evidence type="ECO:0008006" key="4">
    <source>
        <dbReference type="Google" id="ProtNLM"/>
    </source>
</evidence>
<name>A0A839ZB94_9HYPH</name>
<keyword evidence="3" id="KW-1185">Reference proteome</keyword>
<dbReference type="Gene3D" id="3.30.420.280">
    <property type="match status" value="1"/>
</dbReference>
<reference evidence="2 3" key="1">
    <citation type="submission" date="2020-08" db="EMBL/GenBank/DDBJ databases">
        <title>Genomic Encyclopedia of Type Strains, Phase IV (KMG-IV): sequencing the most valuable type-strain genomes for metagenomic binning, comparative biology and taxonomic classification.</title>
        <authorList>
            <person name="Goeker M."/>
        </authorList>
    </citation>
    <scope>NUCLEOTIDE SEQUENCE [LARGE SCALE GENOMIC DNA]</scope>
    <source>
        <strain evidence="2 3">DSM 5895</strain>
    </source>
</reference>
<dbReference type="RefSeq" id="WP_246340103.1">
    <property type="nucleotide sequence ID" value="NZ_JACICD010000004.1"/>
</dbReference>
<accession>A0A839ZB94</accession>
<feature type="compositionally biased region" description="Basic residues" evidence="1">
    <location>
        <begin position="489"/>
        <end position="499"/>
    </location>
</feature>
<feature type="region of interest" description="Disordered" evidence="1">
    <location>
        <begin position="477"/>
        <end position="499"/>
    </location>
</feature>
<dbReference type="AlphaFoldDB" id="A0A839ZB94"/>
<evidence type="ECO:0000313" key="3">
    <source>
        <dbReference type="Proteomes" id="UP000533469"/>
    </source>
</evidence>
<evidence type="ECO:0000313" key="2">
    <source>
        <dbReference type="EMBL" id="MBB3772033.1"/>
    </source>
</evidence>
<dbReference type="Gene3D" id="3.40.50.300">
    <property type="entry name" value="P-loop containing nucleotide triphosphate hydrolases"/>
    <property type="match status" value="1"/>
</dbReference>
<protein>
    <recommendedName>
        <fullName evidence="4">Terminase</fullName>
    </recommendedName>
</protein>
<evidence type="ECO:0000256" key="1">
    <source>
        <dbReference type="SAM" id="MobiDB-lite"/>
    </source>
</evidence>
<sequence>MAAADAELYISLHAKQQVAFDSLATEILYGGAAGGGKSHLMRMAAIMWCAEIPGLQIYLFRRIRDDLVKNHMEGPSGFRERLAGWVRCGFVSIVEDEIRFWNGSKIYLCHCKDEKDRFKYQGAEIHVLLIDELTHFTDKIYRFLRNRVRMVGITVPERYRERFPRIICGANPGGVGHQFVKMTFIDRAQPLEIYRAPDSEGGMLRQYIPAQLNDNPSMMLQDPGYELRLSGLGSESLVRAMRYGDWNIVEGAFFDLIRPERHFIRPFEIPRHWTRFRAGDWGRASPFCIGWYAVATETTVTGDGAIIPRGALVKYREWYGIKTGADGVFIPNVGLKMDAETVAKGIKEREKPGESITYGVLDPSAFQVTSGPSIAERMAAEGVVFGPGDNKRVPGRGAMGGWDQMSARLRGDEDGRPMLFFFTTCIHSIRTIPALQHDQDRPEDLDTTAEDHAADETRYACMSRPWVGKVPNDPPPVAPPGTVLAPMPHTRRSAGRIRM</sequence>